<organism evidence="1 2">
    <name type="scientific">Ponticoccus alexandrii</name>
    <dbReference type="NCBI Taxonomy" id="1943633"/>
    <lineage>
        <taxon>Bacteria</taxon>
        <taxon>Pseudomonadati</taxon>
        <taxon>Pseudomonadota</taxon>
        <taxon>Alphaproteobacteria</taxon>
        <taxon>Rhodobacterales</taxon>
        <taxon>Roseobacteraceae</taxon>
        <taxon>Ponticoccus</taxon>
    </lineage>
</organism>
<dbReference type="InterPro" id="IPR021508">
    <property type="entry name" value="Gp17-like"/>
</dbReference>
<keyword evidence="2" id="KW-1185">Reference proteome</keyword>
<protein>
    <submittedName>
        <fullName evidence="1">DUF3168 domain-containing protein</fullName>
    </submittedName>
</protein>
<gene>
    <name evidence="1" type="ORF">GQA70_08695</name>
</gene>
<dbReference type="RefSeq" id="WP_023848264.1">
    <property type="nucleotide sequence ID" value="NZ_CP047166.1"/>
</dbReference>
<accession>A0ABX7F782</accession>
<sequence length="134" mass="14764">MLEHVTARLLGDAALAALIGTRLHWRRLPRGVNARPYVILQTIAGPDDYHSRGNANLQTDTLQADAYADTYDDALAVVRALRARLGGYSGTGQGANVRAIFNDGWRDLSDQTVNAEAQLFRLSLDFTVHWKAET</sequence>
<dbReference type="Proteomes" id="UP000596387">
    <property type="component" value="Chromosome"/>
</dbReference>
<evidence type="ECO:0000313" key="2">
    <source>
        <dbReference type="Proteomes" id="UP000596387"/>
    </source>
</evidence>
<reference evidence="1 2" key="1">
    <citation type="submission" date="2019-12" db="EMBL/GenBank/DDBJ databases">
        <title>Complete Genome Sequence of a Quorum-Sensing Bacterium,Rhodobacteraceae bacterium C31, Isolated from a marine microalgae symbiotic bacteria.</title>
        <authorList>
            <person name="Zhang Y."/>
        </authorList>
    </citation>
    <scope>NUCLEOTIDE SEQUENCE [LARGE SCALE GENOMIC DNA]</scope>
    <source>
        <strain evidence="1 2">C31</strain>
    </source>
</reference>
<dbReference type="Pfam" id="PF11367">
    <property type="entry name" value="Tail_completion_gp17"/>
    <property type="match status" value="1"/>
</dbReference>
<proteinExistence type="predicted"/>
<evidence type="ECO:0000313" key="1">
    <source>
        <dbReference type="EMBL" id="QRF66380.1"/>
    </source>
</evidence>
<dbReference type="EMBL" id="CP047166">
    <property type="protein sequence ID" value="QRF66380.1"/>
    <property type="molecule type" value="Genomic_DNA"/>
</dbReference>
<name>A0ABX7F782_9RHOB</name>